<name>A0A7J6W6R5_THATH</name>
<gene>
    <name evidence="4" type="ORF">FRX31_017347</name>
</gene>
<feature type="compositionally biased region" description="Basic and acidic residues" evidence="3">
    <location>
        <begin position="822"/>
        <end position="844"/>
    </location>
</feature>
<feature type="compositionally biased region" description="Polar residues" evidence="3">
    <location>
        <begin position="862"/>
        <end position="881"/>
    </location>
</feature>
<evidence type="ECO:0000313" key="5">
    <source>
        <dbReference type="Proteomes" id="UP000554482"/>
    </source>
</evidence>
<accession>A0A7J6W6R5</accession>
<dbReference type="PANTHER" id="PTHR23160">
    <property type="entry name" value="SYNAPTONEMAL COMPLEX PROTEIN-RELATED"/>
    <property type="match status" value="1"/>
</dbReference>
<keyword evidence="1 2" id="KW-0175">Coiled coil</keyword>
<dbReference type="PANTHER" id="PTHR23160:SF20">
    <property type="entry name" value="OS02G0439200 PROTEIN"/>
    <property type="match status" value="1"/>
</dbReference>
<feature type="compositionally biased region" description="Low complexity" evidence="3">
    <location>
        <begin position="35"/>
        <end position="46"/>
    </location>
</feature>
<proteinExistence type="predicted"/>
<organism evidence="4 5">
    <name type="scientific">Thalictrum thalictroides</name>
    <name type="common">Rue-anemone</name>
    <name type="synonym">Anemone thalictroides</name>
    <dbReference type="NCBI Taxonomy" id="46969"/>
    <lineage>
        <taxon>Eukaryota</taxon>
        <taxon>Viridiplantae</taxon>
        <taxon>Streptophyta</taxon>
        <taxon>Embryophyta</taxon>
        <taxon>Tracheophyta</taxon>
        <taxon>Spermatophyta</taxon>
        <taxon>Magnoliopsida</taxon>
        <taxon>Ranunculales</taxon>
        <taxon>Ranunculaceae</taxon>
        <taxon>Thalictroideae</taxon>
        <taxon>Thalictrum</taxon>
    </lineage>
</organism>
<feature type="compositionally biased region" description="Basic and acidic residues" evidence="3">
    <location>
        <begin position="49"/>
        <end position="67"/>
    </location>
</feature>
<keyword evidence="5" id="KW-1185">Reference proteome</keyword>
<dbReference type="AlphaFoldDB" id="A0A7J6W6R5"/>
<dbReference type="OrthoDB" id="6350175at2759"/>
<feature type="coiled-coil region" evidence="2">
    <location>
        <begin position="631"/>
        <end position="665"/>
    </location>
</feature>
<evidence type="ECO:0000256" key="3">
    <source>
        <dbReference type="SAM" id="MobiDB-lite"/>
    </source>
</evidence>
<evidence type="ECO:0000256" key="1">
    <source>
        <dbReference type="ARBA" id="ARBA00023054"/>
    </source>
</evidence>
<feature type="coiled-coil region" evidence="2">
    <location>
        <begin position="84"/>
        <end position="132"/>
    </location>
</feature>
<feature type="region of interest" description="Disordered" evidence="3">
    <location>
        <begin position="733"/>
        <end position="908"/>
    </location>
</feature>
<feature type="coiled-coil region" evidence="2">
    <location>
        <begin position="261"/>
        <end position="605"/>
    </location>
</feature>
<protein>
    <submittedName>
        <fullName evidence="4">Web family protein</fullName>
    </submittedName>
</protein>
<dbReference type="Proteomes" id="UP000554482">
    <property type="component" value="Unassembled WGS sequence"/>
</dbReference>
<dbReference type="EMBL" id="JABWDY010020545">
    <property type="protein sequence ID" value="KAF5193064.1"/>
    <property type="molecule type" value="Genomic_DNA"/>
</dbReference>
<dbReference type="GO" id="GO:0007131">
    <property type="term" value="P:reciprocal meiotic recombination"/>
    <property type="evidence" value="ECO:0007669"/>
    <property type="project" value="TreeGrafter"/>
</dbReference>
<evidence type="ECO:0000256" key="2">
    <source>
        <dbReference type="SAM" id="Coils"/>
    </source>
</evidence>
<evidence type="ECO:0000313" key="4">
    <source>
        <dbReference type="EMBL" id="KAF5193064.1"/>
    </source>
</evidence>
<sequence>MLSSKTKTGLSEAIPNKTSPATPRGSKLAKGAAKSNPDSPSPQQNSRLSIDRSPKTVDSKPASERRSPRTTITPDKQPTRIAKGSELQAQLNQVQEDLKKTKELLANVEKEKEKALAELKEAKKLAEEASDKVGEALVAQKRAEETVEIEKFRADELEQVGIEATQKREDEWLKKIDDVRNQHAMDVSALLSTTEELQRVKHELAMTSDAKNQALSHADDATKIAEIHAEKVEMLSAELYRVKALLDSNQEMKNSESTELIKELNTEVGSLKVELEKAKAAETQMAEAESLINQLKQELETAKTAETKIAEAETQIEQLKQELQKAKAAETERAEAEILIEQLNQELQRAKVYEAKVAEAELLTEQLKNEIQTVKKAESDACILAEEWRMKAENFEIRVREANQLEKSASESLATFMEQLEGKSGLLQESEAEVASLQAKVETLEMSIGRQRRDLEESVEHLNKAKHEASEKARLVESLTSELETVKEEKVQALNNEKLAASSVQGLLEEKNKLINELDASREEEDKSKKAMESLASALHEVSSEVREAKEKLLPTQTELENAKAQVEDLKLVLEATNEKYENLLDEAKHEIKLLTEDIQQSSLELENSKNIWDQRELSFTSSIKNSEEEFSYLRKESDRLTILLKEAEEEAQFAKKECSRLQDITKEADSEVLLLKGVVEEVKHESMMLKEKVLDNEDKLQHITQENEELRLREATALEKATQLSKLLEEALTKKESEENGELSSSEKDYDMLPSVVEFSEENGIGREEPKSIVEIPSQQVNEPQPHKDLLEDLVESLGPKVENGSGNRKQEDGDSTVEVVEPKMWESCKIGEKDLLPEKEPEPESFEEEVDSKADDDSFEQQNGLSSTETVENGGTSPIKQQSQKKKKPLLHKFGSLLKKSSTKSK</sequence>
<feature type="region of interest" description="Disordered" evidence="3">
    <location>
        <begin position="1"/>
        <end position="82"/>
    </location>
</feature>
<reference evidence="4 5" key="1">
    <citation type="submission" date="2020-06" db="EMBL/GenBank/DDBJ databases">
        <title>Transcriptomic and genomic resources for Thalictrum thalictroides and T. hernandezii: Facilitating candidate gene discovery in an emerging model plant lineage.</title>
        <authorList>
            <person name="Arias T."/>
            <person name="Riano-Pachon D.M."/>
            <person name="Di Stilio V.S."/>
        </authorList>
    </citation>
    <scope>NUCLEOTIDE SEQUENCE [LARGE SCALE GENOMIC DNA]</scope>
    <source>
        <strain evidence="5">cv. WT478/WT964</strain>
        <tissue evidence="4">Leaves</tissue>
    </source>
</reference>
<comment type="caution">
    <text evidence="4">The sequence shown here is derived from an EMBL/GenBank/DDBJ whole genome shotgun (WGS) entry which is preliminary data.</text>
</comment>